<dbReference type="Proteomes" id="UP001604336">
    <property type="component" value="Unassembled WGS sequence"/>
</dbReference>
<keyword evidence="2" id="KW-1185">Reference proteome</keyword>
<dbReference type="EMBL" id="JBFOLK010000087">
    <property type="protein sequence ID" value="KAL2456826.1"/>
    <property type="molecule type" value="Genomic_DNA"/>
</dbReference>
<protein>
    <submittedName>
        <fullName evidence="1">Uncharacterized protein</fullName>
    </submittedName>
</protein>
<gene>
    <name evidence="1" type="ORF">Adt_46610</name>
</gene>
<name>A0ABD1NYY2_9LAMI</name>
<comment type="caution">
    <text evidence="1">The sequence shown here is derived from an EMBL/GenBank/DDBJ whole genome shotgun (WGS) entry which is preliminary data.</text>
</comment>
<accession>A0ABD1NYY2</accession>
<evidence type="ECO:0000313" key="1">
    <source>
        <dbReference type="EMBL" id="KAL2456826.1"/>
    </source>
</evidence>
<evidence type="ECO:0000313" key="2">
    <source>
        <dbReference type="Proteomes" id="UP001604336"/>
    </source>
</evidence>
<organism evidence="1 2">
    <name type="scientific">Abeliophyllum distichum</name>
    <dbReference type="NCBI Taxonomy" id="126358"/>
    <lineage>
        <taxon>Eukaryota</taxon>
        <taxon>Viridiplantae</taxon>
        <taxon>Streptophyta</taxon>
        <taxon>Embryophyta</taxon>
        <taxon>Tracheophyta</taxon>
        <taxon>Spermatophyta</taxon>
        <taxon>Magnoliopsida</taxon>
        <taxon>eudicotyledons</taxon>
        <taxon>Gunneridae</taxon>
        <taxon>Pentapetalae</taxon>
        <taxon>asterids</taxon>
        <taxon>lamiids</taxon>
        <taxon>Lamiales</taxon>
        <taxon>Oleaceae</taxon>
        <taxon>Forsythieae</taxon>
        <taxon>Abeliophyllum</taxon>
    </lineage>
</organism>
<sequence length="170" mass="19868">MCSWNSSLIPNSSDLATILDDPNLEVYFSLKVIFDEADQEFIPLFTQKHRKENPLLDAYFLTVLIFPWVQSLRTTFRHQPYPHTNQTSLSRRRLFCKSSQQHVDLALHLLRVRASRYLKSFGGLQAILDVQFYIKVTFAMFDFLEQGDRLEMPKDLIHYVTGQLPSPSKK</sequence>
<dbReference type="AlphaFoldDB" id="A0ABD1NYY2"/>
<proteinExistence type="predicted"/>
<reference evidence="2" key="1">
    <citation type="submission" date="2024-07" db="EMBL/GenBank/DDBJ databases">
        <title>Two chromosome-level genome assemblies of Korean endemic species Abeliophyllum distichum and Forsythia ovata (Oleaceae).</title>
        <authorList>
            <person name="Jang H."/>
        </authorList>
    </citation>
    <scope>NUCLEOTIDE SEQUENCE [LARGE SCALE GENOMIC DNA]</scope>
</reference>